<feature type="signal peptide" evidence="2">
    <location>
        <begin position="1"/>
        <end position="23"/>
    </location>
</feature>
<name>A0A366CWX5_9GAMM</name>
<evidence type="ECO:0000256" key="2">
    <source>
        <dbReference type="SAM" id="SignalP"/>
    </source>
</evidence>
<organism evidence="3 4">
    <name type="scientific">Marinomonas aquiplantarum</name>
    <dbReference type="NCBI Taxonomy" id="491951"/>
    <lineage>
        <taxon>Bacteria</taxon>
        <taxon>Pseudomonadati</taxon>
        <taxon>Pseudomonadota</taxon>
        <taxon>Gammaproteobacteria</taxon>
        <taxon>Oceanospirillales</taxon>
        <taxon>Oceanospirillaceae</taxon>
        <taxon>Marinomonas</taxon>
    </lineage>
</organism>
<feature type="chain" id="PRO_5016918722" description="Lipoprotein" evidence="2">
    <location>
        <begin position="24"/>
        <end position="50"/>
    </location>
</feature>
<evidence type="ECO:0000313" key="3">
    <source>
        <dbReference type="EMBL" id="RBO82342.1"/>
    </source>
</evidence>
<evidence type="ECO:0000256" key="1">
    <source>
        <dbReference type="SAM" id="MobiDB-lite"/>
    </source>
</evidence>
<sequence>MKTALRGLFFVSVLMTLSACVFMPPGGPNTGPNYGGADPGRIGGSPAAHR</sequence>
<keyword evidence="4" id="KW-1185">Reference proteome</keyword>
<proteinExistence type="predicted"/>
<keyword evidence="2" id="KW-0732">Signal</keyword>
<dbReference type="AlphaFoldDB" id="A0A366CWX5"/>
<gene>
    <name evidence="3" type="ORF">DFP76_106170</name>
</gene>
<feature type="compositionally biased region" description="Gly residues" evidence="1">
    <location>
        <begin position="33"/>
        <end position="43"/>
    </location>
</feature>
<evidence type="ECO:0000313" key="4">
    <source>
        <dbReference type="Proteomes" id="UP000252086"/>
    </source>
</evidence>
<evidence type="ECO:0008006" key="5">
    <source>
        <dbReference type="Google" id="ProtNLM"/>
    </source>
</evidence>
<reference evidence="3 4" key="1">
    <citation type="submission" date="2018-06" db="EMBL/GenBank/DDBJ databases">
        <title>Genomic Encyclopedia of Type Strains, Phase III (KMG-III): the genomes of soil and plant-associated and newly described type strains.</title>
        <authorList>
            <person name="Whitman W."/>
        </authorList>
    </citation>
    <scope>NUCLEOTIDE SEQUENCE [LARGE SCALE GENOMIC DNA]</scope>
    <source>
        <strain evidence="3 4">CECT 7732</strain>
    </source>
</reference>
<comment type="caution">
    <text evidence="3">The sequence shown here is derived from an EMBL/GenBank/DDBJ whole genome shotgun (WGS) entry which is preliminary data.</text>
</comment>
<protein>
    <recommendedName>
        <fullName evidence="5">Lipoprotein</fullName>
    </recommendedName>
</protein>
<dbReference type="PROSITE" id="PS51257">
    <property type="entry name" value="PROKAR_LIPOPROTEIN"/>
    <property type="match status" value="1"/>
</dbReference>
<dbReference type="EMBL" id="QNRF01000006">
    <property type="protein sequence ID" value="RBO82342.1"/>
    <property type="molecule type" value="Genomic_DNA"/>
</dbReference>
<feature type="region of interest" description="Disordered" evidence="1">
    <location>
        <begin position="28"/>
        <end position="50"/>
    </location>
</feature>
<dbReference type="Proteomes" id="UP000252086">
    <property type="component" value="Unassembled WGS sequence"/>
</dbReference>
<accession>A0A366CWX5</accession>
<dbReference type="RefSeq" id="WP_181799847.1">
    <property type="nucleotide sequence ID" value="NZ_QNRF01000006.1"/>
</dbReference>